<evidence type="ECO:0000256" key="2">
    <source>
        <dbReference type="ARBA" id="ARBA00023180"/>
    </source>
</evidence>
<organism evidence="3 4">
    <name type="scientific">Loxostege sticticalis</name>
    <name type="common">Beet webworm moth</name>
    <dbReference type="NCBI Taxonomy" id="481309"/>
    <lineage>
        <taxon>Eukaryota</taxon>
        <taxon>Metazoa</taxon>
        <taxon>Ecdysozoa</taxon>
        <taxon>Arthropoda</taxon>
        <taxon>Hexapoda</taxon>
        <taxon>Insecta</taxon>
        <taxon>Pterygota</taxon>
        <taxon>Neoptera</taxon>
        <taxon>Endopterygota</taxon>
        <taxon>Lepidoptera</taxon>
        <taxon>Glossata</taxon>
        <taxon>Ditrysia</taxon>
        <taxon>Pyraloidea</taxon>
        <taxon>Crambidae</taxon>
        <taxon>Pyraustinae</taxon>
        <taxon>Loxostege</taxon>
    </lineage>
</organism>
<dbReference type="InterPro" id="IPR004911">
    <property type="entry name" value="Interferon-induced_GILT"/>
</dbReference>
<evidence type="ECO:0000313" key="4">
    <source>
        <dbReference type="Proteomes" id="UP001549920"/>
    </source>
</evidence>
<name>A0ABR3HPT5_LOXSC</name>
<comment type="caution">
    <text evidence="3">The sequence shown here is derived from an EMBL/GenBank/DDBJ whole genome shotgun (WGS) entry which is preliminary data.</text>
</comment>
<evidence type="ECO:0000313" key="3">
    <source>
        <dbReference type="EMBL" id="KAL0878564.1"/>
    </source>
</evidence>
<keyword evidence="2" id="KW-0325">Glycoprotein</keyword>
<dbReference type="Pfam" id="PF03227">
    <property type="entry name" value="GILT"/>
    <property type="match status" value="1"/>
</dbReference>
<accession>A0ABR3HPT5</accession>
<keyword evidence="4" id="KW-1185">Reference proteome</keyword>
<evidence type="ECO:0000256" key="1">
    <source>
        <dbReference type="ARBA" id="ARBA00005679"/>
    </source>
</evidence>
<dbReference type="PANTHER" id="PTHR13234:SF68">
    <property type="entry name" value="GH19763P"/>
    <property type="match status" value="1"/>
</dbReference>
<dbReference type="Proteomes" id="UP001549920">
    <property type="component" value="Unassembled WGS sequence"/>
</dbReference>
<proteinExistence type="inferred from homology"/>
<reference evidence="3 4" key="1">
    <citation type="submission" date="2024-06" db="EMBL/GenBank/DDBJ databases">
        <title>A chromosome-level genome assembly of beet webworm, Loxostege sticticalis.</title>
        <authorList>
            <person name="Zhang Y."/>
        </authorList>
    </citation>
    <scope>NUCLEOTIDE SEQUENCE [LARGE SCALE GENOMIC DNA]</scope>
    <source>
        <strain evidence="3">AQ026</strain>
        <tissue evidence="3">Whole body</tissue>
    </source>
</reference>
<sequence>MFMHTNICIVRGSNPRPLRSSQFLNHCAKTLLLTVYYESKCPDSKRFVLEQLRPTMKLLSDNIMLRLVPFGKASSLNHGYDGFQCQHGPTECLGNMIHSCTLDQMQDESDMKKVEYVACEFGNYASTKGDLLCVHKAGVSTEAVKQCATSGRGTELQLDAEYLTKLVRPKFIPTVTINGIFNQQIQDSAQLDLRGTLCSILKETRKCARHYNSMAMKYVLF</sequence>
<protein>
    <submittedName>
        <fullName evidence="3">Uncharacterized protein</fullName>
    </submittedName>
</protein>
<dbReference type="PANTHER" id="PTHR13234">
    <property type="entry name" value="GAMMA-INTERFERON INDUCIBLE LYSOSOMAL THIOL REDUCTASE GILT"/>
    <property type="match status" value="1"/>
</dbReference>
<dbReference type="EMBL" id="JBEUOH010000015">
    <property type="protein sequence ID" value="KAL0878564.1"/>
    <property type="molecule type" value="Genomic_DNA"/>
</dbReference>
<comment type="similarity">
    <text evidence="1">Belongs to the GILT family.</text>
</comment>
<gene>
    <name evidence="3" type="ORF">ABMA27_003650</name>
</gene>